<dbReference type="EMBL" id="JXST01000012">
    <property type="protein sequence ID" value="KIU16990.1"/>
    <property type="molecule type" value="Genomic_DNA"/>
</dbReference>
<organism evidence="2 3">
    <name type="scientific">Mycolicibacterium llatzerense</name>
    <dbReference type="NCBI Taxonomy" id="280871"/>
    <lineage>
        <taxon>Bacteria</taxon>
        <taxon>Bacillati</taxon>
        <taxon>Actinomycetota</taxon>
        <taxon>Actinomycetes</taxon>
        <taxon>Mycobacteriales</taxon>
        <taxon>Mycobacteriaceae</taxon>
        <taxon>Mycolicibacterium</taxon>
    </lineage>
</organism>
<keyword evidence="1" id="KW-0472">Membrane</keyword>
<comment type="caution">
    <text evidence="2">The sequence shown here is derived from an EMBL/GenBank/DDBJ whole genome shotgun (WGS) entry which is preliminary data.</text>
</comment>
<dbReference type="AlphaFoldDB" id="A0A0D1L7S1"/>
<dbReference type="PATRIC" id="fig|280871.6.peg.2201"/>
<proteinExistence type="predicted"/>
<protein>
    <submittedName>
        <fullName evidence="2">Uncharacterized protein</fullName>
    </submittedName>
</protein>
<gene>
    <name evidence="2" type="ORF">TL10_10625</name>
</gene>
<evidence type="ECO:0000256" key="1">
    <source>
        <dbReference type="SAM" id="Phobius"/>
    </source>
</evidence>
<sequence>MTTLTHQTTENIGPLRQLFRRSTAVVVLTAAGLGVAGYMALGMLQDKPADPVLPTFSAVPVPSAPDLDKLQNLGQLAAIVQSPQVPQAHPAR</sequence>
<dbReference type="OrthoDB" id="4638142at2"/>
<dbReference type="Proteomes" id="UP000032221">
    <property type="component" value="Unassembled WGS sequence"/>
</dbReference>
<keyword evidence="1" id="KW-0812">Transmembrane</keyword>
<reference evidence="2 3" key="1">
    <citation type="submission" date="2015-01" db="EMBL/GenBank/DDBJ databases">
        <title>Genome sequence of Mycobacterium llatzerense and Mycobacterium immunogenum recovered from brain abscess.</title>
        <authorList>
            <person name="Greninger A.L."/>
            <person name="Langelier C."/>
            <person name="Cunningham G."/>
            <person name="Chiu C.Y."/>
            <person name="Miller S."/>
        </authorList>
    </citation>
    <scope>NUCLEOTIDE SEQUENCE [LARGE SCALE GENOMIC DNA]</scope>
    <source>
        <strain evidence="2 3">CLUC14</strain>
    </source>
</reference>
<name>A0A0D1L7S1_9MYCO</name>
<dbReference type="RefSeq" id="WP_043391134.1">
    <property type="nucleotide sequence ID" value="NZ_BAAARC010000008.1"/>
</dbReference>
<keyword evidence="1" id="KW-1133">Transmembrane helix</keyword>
<evidence type="ECO:0000313" key="3">
    <source>
        <dbReference type="Proteomes" id="UP000032221"/>
    </source>
</evidence>
<feature type="transmembrane region" description="Helical" evidence="1">
    <location>
        <begin position="24"/>
        <end position="44"/>
    </location>
</feature>
<accession>A0A0D1L7S1</accession>
<keyword evidence="3" id="KW-1185">Reference proteome</keyword>
<evidence type="ECO:0000313" key="2">
    <source>
        <dbReference type="EMBL" id="KIU16990.1"/>
    </source>
</evidence>